<dbReference type="RefSeq" id="WP_264743322.1">
    <property type="nucleotide sequence ID" value="NZ_JAPDHV010000003.1"/>
</dbReference>
<comment type="caution">
    <text evidence="2">The sequence shown here is derived from an EMBL/GenBank/DDBJ whole genome shotgun (WGS) entry which is preliminary data.</text>
</comment>
<dbReference type="EMBL" id="JAPDHV010000003">
    <property type="protein sequence ID" value="MCW3161379.1"/>
    <property type="molecule type" value="Genomic_DNA"/>
</dbReference>
<keyword evidence="3" id="KW-1185">Reference proteome</keyword>
<protein>
    <submittedName>
        <fullName evidence="2">Uncharacterized protein</fullName>
    </submittedName>
</protein>
<gene>
    <name evidence="2" type="ORF">OH806_08900</name>
</gene>
<feature type="region of interest" description="Disordered" evidence="1">
    <location>
        <begin position="1"/>
        <end position="125"/>
    </location>
</feature>
<dbReference type="Proteomes" id="UP001163719">
    <property type="component" value="Unassembled WGS sequence"/>
</dbReference>
<feature type="compositionally biased region" description="Polar residues" evidence="1">
    <location>
        <begin position="78"/>
        <end position="92"/>
    </location>
</feature>
<accession>A0ABT3HNL0</accession>
<evidence type="ECO:0000313" key="3">
    <source>
        <dbReference type="Proteomes" id="UP001163719"/>
    </source>
</evidence>
<evidence type="ECO:0000313" key="2">
    <source>
        <dbReference type="EMBL" id="MCW3161379.1"/>
    </source>
</evidence>
<proteinExistence type="predicted"/>
<name>A0ABT3HNL0_9FLAO</name>
<evidence type="ECO:0000256" key="1">
    <source>
        <dbReference type="SAM" id="MobiDB-lite"/>
    </source>
</evidence>
<organism evidence="2 3">
    <name type="scientific">Chryseobacterium oryctis</name>
    <dbReference type="NCBI Taxonomy" id="2952618"/>
    <lineage>
        <taxon>Bacteria</taxon>
        <taxon>Pseudomonadati</taxon>
        <taxon>Bacteroidota</taxon>
        <taxon>Flavobacteriia</taxon>
        <taxon>Flavobacteriales</taxon>
        <taxon>Weeksellaceae</taxon>
        <taxon>Chryseobacterium group</taxon>
        <taxon>Chryseobacterium</taxon>
    </lineage>
</organism>
<sequence length="125" mass="13766">MLISLKPENGYKRRKEHGIQWQEGDAKRRARETGNPQGKWGSTEDLDYAGKKAGTLEPGPEKNGKPTPGDFEDFPINEGSTSTVYNPDGTQSKPDKIRVRNNGNGTFHGFPIDSKTAGTIHKKAK</sequence>
<reference evidence="2" key="1">
    <citation type="submission" date="2022-10" db="EMBL/GenBank/DDBJ databases">
        <title>Chryseobacterium babae sp. nov. isolated from the gut of the beetle Oryctes rhinoceros, and Chryseobacterium kimseyorum sp. nov., isolated from a stick insect rearing cage.</title>
        <authorList>
            <person name="Shelomi M."/>
            <person name="Han C.-J."/>
            <person name="Chen W.-M."/>
            <person name="Chen H.-K."/>
            <person name="Liaw S.-J."/>
            <person name="Muhle E."/>
            <person name="Clermont D."/>
        </authorList>
    </citation>
    <scope>NUCLEOTIDE SEQUENCE</scope>
    <source>
        <strain evidence="2">WLa1L2M3</strain>
    </source>
</reference>